<accession>A0ABP6UIX0</accession>
<proteinExistence type="predicted"/>
<organism evidence="1 2">
    <name type="scientific">Aquimarina addita</name>
    <dbReference type="NCBI Taxonomy" id="870485"/>
    <lineage>
        <taxon>Bacteria</taxon>
        <taxon>Pseudomonadati</taxon>
        <taxon>Bacteroidota</taxon>
        <taxon>Flavobacteriia</taxon>
        <taxon>Flavobacteriales</taxon>
        <taxon>Flavobacteriaceae</taxon>
        <taxon>Aquimarina</taxon>
    </lineage>
</organism>
<name>A0ABP6UIX0_9FLAO</name>
<dbReference type="EMBL" id="BAABCW010000006">
    <property type="protein sequence ID" value="GAA3508305.1"/>
    <property type="molecule type" value="Genomic_DNA"/>
</dbReference>
<dbReference type="RefSeq" id="WP_344926824.1">
    <property type="nucleotide sequence ID" value="NZ_BAABCW010000006.1"/>
</dbReference>
<reference evidence="2" key="1">
    <citation type="journal article" date="2019" name="Int. J. Syst. Evol. Microbiol.">
        <title>The Global Catalogue of Microorganisms (GCM) 10K type strain sequencing project: providing services to taxonomists for standard genome sequencing and annotation.</title>
        <authorList>
            <consortium name="The Broad Institute Genomics Platform"/>
            <consortium name="The Broad Institute Genome Sequencing Center for Infectious Disease"/>
            <person name="Wu L."/>
            <person name="Ma J."/>
        </authorList>
    </citation>
    <scope>NUCLEOTIDE SEQUENCE [LARGE SCALE GENOMIC DNA]</scope>
    <source>
        <strain evidence="2">JCM 17106</strain>
    </source>
</reference>
<keyword evidence="2" id="KW-1185">Reference proteome</keyword>
<dbReference type="Proteomes" id="UP001500459">
    <property type="component" value="Unassembled WGS sequence"/>
</dbReference>
<evidence type="ECO:0000313" key="1">
    <source>
        <dbReference type="EMBL" id="GAA3508305.1"/>
    </source>
</evidence>
<evidence type="ECO:0000313" key="2">
    <source>
        <dbReference type="Proteomes" id="UP001500459"/>
    </source>
</evidence>
<comment type="caution">
    <text evidence="1">The sequence shown here is derived from an EMBL/GenBank/DDBJ whole genome shotgun (WGS) entry which is preliminary data.</text>
</comment>
<protein>
    <recommendedName>
        <fullName evidence="3">DKNYY family protein</fullName>
    </recommendedName>
</protein>
<gene>
    <name evidence="1" type="ORF">GCM10022393_19080</name>
</gene>
<evidence type="ECO:0008006" key="3">
    <source>
        <dbReference type="Google" id="ProtNLM"/>
    </source>
</evidence>
<dbReference type="Pfam" id="PF13644">
    <property type="entry name" value="DKNYY"/>
    <property type="match status" value="1"/>
</dbReference>
<dbReference type="InterPro" id="IPR027375">
    <property type="entry name" value="DKNYY"/>
</dbReference>
<sequence length="551" mass="64638">MIKYIVWILLVPITIISQEIITPVIKIVEPTMDSLMKVTSLSECKYCDSPFFILNKTSVIYQDCNNRTVFYPDIPSFRSFSTDNKIRIPFALDKEAIYFRGVKIKTDTTGFQIIGEKYHRGGNDFLWKTKNAVYKNTKKIKVAHVKTFQATGAFWDDYFRDDFFVYYFDKKIEGSDGITVHTPIKNFTFDKNNSYLKGEIITYENKRITPVNNTFYKTSTHVLTRRNNDFILYKNADAATLKSLSKSYAIDKNHVYYLDTVLPVKREYLKNIKIWEKTNDAFLSDGQHIYYKDGNIQNELDATTFGMFANSDNYYFDKNGVYYRKWDKEIADVIHKKIPFHYKNTVHLENTIIPEKTSYIIYENQVYDFSKEILYLNLTNEQIQLAKENKLYGHIAPIEKKYSNGVTLMANIIYWKQRKTIADASTFSPIGRNYKDLNHVYMIDQTKGFSIIEGIDSNTIENFNGFTKDANYLYLDHRKIIKSKDIELLGTFTGYRGQCSIDNTPYSDYYLFKNVEGYWLVRRVYNEITIRNLGNTLGENWNTELSNTIIK</sequence>